<dbReference type="AlphaFoldDB" id="A0A382YPR7"/>
<sequence>VASSFLGATQSWPPSAQPDRNVGKKLTATQTAIIRPKLHIWIVRATRPLRYCPGNILGSILDIA</sequence>
<feature type="non-terminal residue" evidence="2">
    <location>
        <position position="1"/>
    </location>
</feature>
<accession>A0A382YPR7</accession>
<feature type="compositionally biased region" description="Polar residues" evidence="1">
    <location>
        <begin position="1"/>
        <end position="14"/>
    </location>
</feature>
<gene>
    <name evidence="2" type="ORF">METZ01_LOCUS438116</name>
</gene>
<dbReference type="EMBL" id="UINC01177552">
    <property type="protein sequence ID" value="SVD85262.1"/>
    <property type="molecule type" value="Genomic_DNA"/>
</dbReference>
<feature type="region of interest" description="Disordered" evidence="1">
    <location>
        <begin position="1"/>
        <end position="23"/>
    </location>
</feature>
<organism evidence="2">
    <name type="scientific">marine metagenome</name>
    <dbReference type="NCBI Taxonomy" id="408172"/>
    <lineage>
        <taxon>unclassified sequences</taxon>
        <taxon>metagenomes</taxon>
        <taxon>ecological metagenomes</taxon>
    </lineage>
</organism>
<evidence type="ECO:0000256" key="1">
    <source>
        <dbReference type="SAM" id="MobiDB-lite"/>
    </source>
</evidence>
<evidence type="ECO:0000313" key="2">
    <source>
        <dbReference type="EMBL" id="SVD85262.1"/>
    </source>
</evidence>
<protein>
    <submittedName>
        <fullName evidence="2">Uncharacterized protein</fullName>
    </submittedName>
</protein>
<feature type="non-terminal residue" evidence="2">
    <location>
        <position position="64"/>
    </location>
</feature>
<proteinExistence type="predicted"/>
<name>A0A382YPR7_9ZZZZ</name>
<reference evidence="2" key="1">
    <citation type="submission" date="2018-05" db="EMBL/GenBank/DDBJ databases">
        <authorList>
            <person name="Lanie J.A."/>
            <person name="Ng W.-L."/>
            <person name="Kazmierczak K.M."/>
            <person name="Andrzejewski T.M."/>
            <person name="Davidsen T.M."/>
            <person name="Wayne K.J."/>
            <person name="Tettelin H."/>
            <person name="Glass J.I."/>
            <person name="Rusch D."/>
            <person name="Podicherti R."/>
            <person name="Tsui H.-C.T."/>
            <person name="Winkler M.E."/>
        </authorList>
    </citation>
    <scope>NUCLEOTIDE SEQUENCE</scope>
</reference>